<evidence type="ECO:0000259" key="12">
    <source>
        <dbReference type="PROSITE" id="PS51017"/>
    </source>
</evidence>
<protein>
    <submittedName>
        <fullName evidence="13">Two-component response regulator-like</fullName>
    </submittedName>
</protein>
<dbReference type="Pfam" id="PF00072">
    <property type="entry name" value="Response_reg"/>
    <property type="match status" value="1"/>
</dbReference>
<comment type="similarity">
    <text evidence="2">Belongs to the ARR-like family.</text>
</comment>
<name>A0A2R6PE71_ACTCC</name>
<feature type="compositionally biased region" description="Pro residues" evidence="10">
    <location>
        <begin position="341"/>
        <end position="350"/>
    </location>
</feature>
<evidence type="ECO:0000256" key="7">
    <source>
        <dbReference type="ARBA" id="ARBA00023242"/>
    </source>
</evidence>
<evidence type="ECO:0000256" key="3">
    <source>
        <dbReference type="ARBA" id="ARBA00023012"/>
    </source>
</evidence>
<feature type="region of interest" description="Disordered" evidence="10">
    <location>
        <begin position="520"/>
        <end position="550"/>
    </location>
</feature>
<dbReference type="OrthoDB" id="60033at2759"/>
<dbReference type="OMA" id="AHASECR"/>
<dbReference type="GO" id="GO:0000160">
    <property type="term" value="P:phosphorelay signal transduction system"/>
    <property type="evidence" value="ECO:0007669"/>
    <property type="project" value="UniProtKB-KW"/>
</dbReference>
<dbReference type="GO" id="GO:0048511">
    <property type="term" value="P:rhythmic process"/>
    <property type="evidence" value="ECO:0007669"/>
    <property type="project" value="UniProtKB-KW"/>
</dbReference>
<dbReference type="Proteomes" id="UP000241394">
    <property type="component" value="Chromosome LG26"/>
</dbReference>
<dbReference type="EMBL" id="NKQK01000026">
    <property type="protein sequence ID" value="PSR89675.1"/>
    <property type="molecule type" value="Genomic_DNA"/>
</dbReference>
<feature type="compositionally biased region" description="Acidic residues" evidence="10">
    <location>
        <begin position="536"/>
        <end position="550"/>
    </location>
</feature>
<dbReference type="AlphaFoldDB" id="A0A2R6PE71"/>
<keyword evidence="5" id="KW-0090">Biological rhythms</keyword>
<feature type="domain" description="Response regulatory" evidence="11">
    <location>
        <begin position="31"/>
        <end position="149"/>
    </location>
</feature>
<keyword evidence="6" id="KW-0804">Transcription</keyword>
<dbReference type="SUPFAM" id="SSF52172">
    <property type="entry name" value="CheY-like"/>
    <property type="match status" value="1"/>
</dbReference>
<keyword evidence="4" id="KW-0805">Transcription regulation</keyword>
<keyword evidence="3" id="KW-0902">Two-component regulatory system</keyword>
<evidence type="ECO:0000256" key="8">
    <source>
        <dbReference type="PROSITE-ProRule" id="PRU00169"/>
    </source>
</evidence>
<evidence type="ECO:0000256" key="6">
    <source>
        <dbReference type="ARBA" id="ARBA00023163"/>
    </source>
</evidence>
<dbReference type="InterPro" id="IPR001789">
    <property type="entry name" value="Sig_transdc_resp-reg_receiver"/>
</dbReference>
<evidence type="ECO:0000259" key="11">
    <source>
        <dbReference type="PROSITE" id="PS50110"/>
    </source>
</evidence>
<evidence type="ECO:0000256" key="10">
    <source>
        <dbReference type="SAM" id="MobiDB-lite"/>
    </source>
</evidence>
<feature type="domain" description="CCT" evidence="12">
    <location>
        <begin position="480"/>
        <end position="522"/>
    </location>
</feature>
<dbReference type="PANTHER" id="PTHR43874">
    <property type="entry name" value="TWO-COMPONENT RESPONSE REGULATOR"/>
    <property type="match status" value="1"/>
</dbReference>
<evidence type="ECO:0000256" key="2">
    <source>
        <dbReference type="ARBA" id="ARBA00010330"/>
    </source>
</evidence>
<keyword evidence="14" id="KW-1185">Reference proteome</keyword>
<dbReference type="PROSITE" id="PS50110">
    <property type="entry name" value="RESPONSE_REGULATORY"/>
    <property type="match status" value="1"/>
</dbReference>
<evidence type="ECO:0000313" key="13">
    <source>
        <dbReference type="EMBL" id="PSR89675.1"/>
    </source>
</evidence>
<dbReference type="PANTHER" id="PTHR43874:SF1">
    <property type="entry name" value="TWO-COMPONENT RESPONSE REGULATOR-LIKE APRR1"/>
    <property type="match status" value="1"/>
</dbReference>
<dbReference type="InParanoid" id="A0A2R6PE71"/>
<dbReference type="InterPro" id="IPR045279">
    <property type="entry name" value="ARR-like"/>
</dbReference>
<evidence type="ECO:0000256" key="4">
    <source>
        <dbReference type="ARBA" id="ARBA00023015"/>
    </source>
</evidence>
<dbReference type="Gramene" id="PSR89675">
    <property type="protein sequence ID" value="PSR89675"/>
    <property type="gene ID" value="CEY00_Acc29881"/>
</dbReference>
<comment type="subcellular location">
    <subcellularLocation>
        <location evidence="1 9">Nucleus</location>
    </subcellularLocation>
</comment>
<dbReference type="InterPro" id="IPR010402">
    <property type="entry name" value="CCT_domain"/>
</dbReference>
<dbReference type="FunCoup" id="A0A2R6PE71">
    <property type="interactions" value="214"/>
</dbReference>
<evidence type="ECO:0000256" key="9">
    <source>
        <dbReference type="PROSITE-ProRule" id="PRU00357"/>
    </source>
</evidence>
<dbReference type="InterPro" id="IPR011006">
    <property type="entry name" value="CheY-like_superfamily"/>
</dbReference>
<reference evidence="14" key="2">
    <citation type="journal article" date="2018" name="BMC Genomics">
        <title>A manually annotated Actinidia chinensis var. chinensis (kiwifruit) genome highlights the challenges associated with draft genomes and gene prediction in plants.</title>
        <authorList>
            <person name="Pilkington S.M."/>
            <person name="Crowhurst R."/>
            <person name="Hilario E."/>
            <person name="Nardozza S."/>
            <person name="Fraser L."/>
            <person name="Peng Y."/>
            <person name="Gunaseelan K."/>
            <person name="Simpson R."/>
            <person name="Tahir J."/>
            <person name="Deroles S.C."/>
            <person name="Templeton K."/>
            <person name="Luo Z."/>
            <person name="Davy M."/>
            <person name="Cheng C."/>
            <person name="McNeilage M."/>
            <person name="Scaglione D."/>
            <person name="Liu Y."/>
            <person name="Zhang Q."/>
            <person name="Datson P."/>
            <person name="De Silva N."/>
            <person name="Gardiner S.E."/>
            <person name="Bassett H."/>
            <person name="Chagne D."/>
            <person name="McCallum J."/>
            <person name="Dzierzon H."/>
            <person name="Deng C."/>
            <person name="Wang Y.Y."/>
            <person name="Barron L."/>
            <person name="Manako K."/>
            <person name="Bowen J."/>
            <person name="Foster T.M."/>
            <person name="Erridge Z.A."/>
            <person name="Tiffin H."/>
            <person name="Waite C.N."/>
            <person name="Davies K.M."/>
            <person name="Grierson E.P."/>
            <person name="Laing W.A."/>
            <person name="Kirk R."/>
            <person name="Chen X."/>
            <person name="Wood M."/>
            <person name="Montefiori M."/>
            <person name="Brummell D.A."/>
            <person name="Schwinn K.E."/>
            <person name="Catanach A."/>
            <person name="Fullerton C."/>
            <person name="Li D."/>
            <person name="Meiyalaghan S."/>
            <person name="Nieuwenhuizen N."/>
            <person name="Read N."/>
            <person name="Prakash R."/>
            <person name="Hunter D."/>
            <person name="Zhang H."/>
            <person name="McKenzie M."/>
            <person name="Knabel M."/>
            <person name="Harris A."/>
            <person name="Allan A.C."/>
            <person name="Gleave A."/>
            <person name="Chen A."/>
            <person name="Janssen B.J."/>
            <person name="Plunkett B."/>
            <person name="Ampomah-Dwamena C."/>
            <person name="Voogd C."/>
            <person name="Leif D."/>
            <person name="Lafferty D."/>
            <person name="Souleyre E.J.F."/>
            <person name="Varkonyi-Gasic E."/>
            <person name="Gambi F."/>
            <person name="Hanley J."/>
            <person name="Yao J.L."/>
            <person name="Cheung J."/>
            <person name="David K.M."/>
            <person name="Warren B."/>
            <person name="Marsh K."/>
            <person name="Snowden K.C."/>
            <person name="Lin-Wang K."/>
            <person name="Brian L."/>
            <person name="Martinez-Sanchez M."/>
            <person name="Wang M."/>
            <person name="Ileperuma N."/>
            <person name="Macnee N."/>
            <person name="Campin R."/>
            <person name="McAtee P."/>
            <person name="Drummond R.S.M."/>
            <person name="Espley R.V."/>
            <person name="Ireland H.S."/>
            <person name="Wu R."/>
            <person name="Atkinson R.G."/>
            <person name="Karunairetnam S."/>
            <person name="Bulley S."/>
            <person name="Chunkath S."/>
            <person name="Hanley Z."/>
            <person name="Storey R."/>
            <person name="Thrimawithana A.H."/>
            <person name="Thomson S."/>
            <person name="David C."/>
            <person name="Testolin R."/>
            <person name="Huang H."/>
            <person name="Hellens R.P."/>
            <person name="Schaffer R.J."/>
        </authorList>
    </citation>
    <scope>NUCLEOTIDE SEQUENCE [LARGE SCALE GENOMIC DNA]</scope>
    <source>
        <strain evidence="14">cv. Red5</strain>
    </source>
</reference>
<feature type="compositionally biased region" description="Polar residues" evidence="10">
    <location>
        <begin position="307"/>
        <end position="323"/>
    </location>
</feature>
<reference evidence="13 14" key="1">
    <citation type="submission" date="2017-07" db="EMBL/GenBank/DDBJ databases">
        <title>An improved, manually edited Actinidia chinensis var. chinensis (kiwifruit) genome highlights the challenges associated with draft genomes and gene prediction in plants.</title>
        <authorList>
            <person name="Pilkington S."/>
            <person name="Crowhurst R."/>
            <person name="Hilario E."/>
            <person name="Nardozza S."/>
            <person name="Fraser L."/>
            <person name="Peng Y."/>
            <person name="Gunaseelan K."/>
            <person name="Simpson R."/>
            <person name="Tahir J."/>
            <person name="Deroles S."/>
            <person name="Templeton K."/>
            <person name="Luo Z."/>
            <person name="Davy M."/>
            <person name="Cheng C."/>
            <person name="Mcneilage M."/>
            <person name="Scaglione D."/>
            <person name="Liu Y."/>
            <person name="Zhang Q."/>
            <person name="Datson P."/>
            <person name="De Silva N."/>
            <person name="Gardiner S."/>
            <person name="Bassett H."/>
            <person name="Chagne D."/>
            <person name="Mccallum J."/>
            <person name="Dzierzon H."/>
            <person name="Deng C."/>
            <person name="Wang Y.-Y."/>
            <person name="Barron N."/>
            <person name="Manako K."/>
            <person name="Bowen J."/>
            <person name="Foster T."/>
            <person name="Erridge Z."/>
            <person name="Tiffin H."/>
            <person name="Waite C."/>
            <person name="Davies K."/>
            <person name="Grierson E."/>
            <person name="Laing W."/>
            <person name="Kirk R."/>
            <person name="Chen X."/>
            <person name="Wood M."/>
            <person name="Montefiori M."/>
            <person name="Brummell D."/>
            <person name="Schwinn K."/>
            <person name="Catanach A."/>
            <person name="Fullerton C."/>
            <person name="Li D."/>
            <person name="Meiyalaghan S."/>
            <person name="Nieuwenhuizen N."/>
            <person name="Read N."/>
            <person name="Prakash R."/>
            <person name="Hunter D."/>
            <person name="Zhang H."/>
            <person name="Mckenzie M."/>
            <person name="Knabel M."/>
            <person name="Harris A."/>
            <person name="Allan A."/>
            <person name="Chen A."/>
            <person name="Janssen B."/>
            <person name="Plunkett B."/>
            <person name="Dwamena C."/>
            <person name="Voogd C."/>
            <person name="Leif D."/>
            <person name="Lafferty D."/>
            <person name="Souleyre E."/>
            <person name="Varkonyi-Gasic E."/>
            <person name="Gambi F."/>
            <person name="Hanley J."/>
            <person name="Yao J.-L."/>
            <person name="Cheung J."/>
            <person name="David K."/>
            <person name="Warren B."/>
            <person name="Marsh K."/>
            <person name="Snowden K."/>
            <person name="Lin-Wang K."/>
            <person name="Brian L."/>
            <person name="Martinez-Sanchez M."/>
            <person name="Wang M."/>
            <person name="Ileperuma N."/>
            <person name="Macnee N."/>
            <person name="Campin R."/>
            <person name="Mcatee P."/>
            <person name="Drummond R."/>
            <person name="Espley R."/>
            <person name="Ireland H."/>
            <person name="Wu R."/>
            <person name="Atkinson R."/>
            <person name="Karunairetnam S."/>
            <person name="Bulley S."/>
            <person name="Chunkath S."/>
            <person name="Hanley Z."/>
            <person name="Storey R."/>
            <person name="Thrimawithana A."/>
            <person name="Thomson S."/>
            <person name="David C."/>
            <person name="Testolin R."/>
        </authorList>
    </citation>
    <scope>NUCLEOTIDE SEQUENCE [LARGE SCALE GENOMIC DNA]</scope>
    <source>
        <strain evidence="14">cv. Red5</strain>
        <tissue evidence="13">Young leaf</tissue>
    </source>
</reference>
<evidence type="ECO:0000256" key="5">
    <source>
        <dbReference type="ARBA" id="ARBA00023108"/>
    </source>
</evidence>
<dbReference type="GO" id="GO:0009736">
    <property type="term" value="P:cytokinin-activated signaling pathway"/>
    <property type="evidence" value="ECO:0007669"/>
    <property type="project" value="InterPro"/>
</dbReference>
<feature type="region of interest" description="Disordered" evidence="10">
    <location>
        <begin position="302"/>
        <end position="356"/>
    </location>
</feature>
<comment type="caution">
    <text evidence="8">Lacks conserved residue(s) required for the propagation of feature annotation.</text>
</comment>
<evidence type="ECO:0000313" key="14">
    <source>
        <dbReference type="Proteomes" id="UP000241394"/>
    </source>
</evidence>
<proteinExistence type="inferred from homology"/>
<dbReference type="Pfam" id="PF06203">
    <property type="entry name" value="CCT"/>
    <property type="match status" value="1"/>
</dbReference>
<dbReference type="Gene3D" id="3.40.50.2300">
    <property type="match status" value="1"/>
</dbReference>
<dbReference type="SMART" id="SM00448">
    <property type="entry name" value="REC"/>
    <property type="match status" value="1"/>
</dbReference>
<comment type="caution">
    <text evidence="13">The sequence shown here is derived from an EMBL/GenBank/DDBJ whole genome shotgun (WGS) entry which is preliminary data.</text>
</comment>
<dbReference type="PROSITE" id="PS51017">
    <property type="entry name" value="CCT"/>
    <property type="match status" value="1"/>
</dbReference>
<evidence type="ECO:0000256" key="1">
    <source>
        <dbReference type="ARBA" id="ARBA00004123"/>
    </source>
</evidence>
<accession>A0A2R6PE71</accession>
<gene>
    <name evidence="13" type="ORF">CEY00_Acc29881</name>
</gene>
<dbReference type="STRING" id="1590841.A0A2R6PE71"/>
<organism evidence="13 14">
    <name type="scientific">Actinidia chinensis var. chinensis</name>
    <name type="common">Chinese soft-hair kiwi</name>
    <dbReference type="NCBI Taxonomy" id="1590841"/>
    <lineage>
        <taxon>Eukaryota</taxon>
        <taxon>Viridiplantae</taxon>
        <taxon>Streptophyta</taxon>
        <taxon>Embryophyta</taxon>
        <taxon>Tracheophyta</taxon>
        <taxon>Spermatophyta</taxon>
        <taxon>Magnoliopsida</taxon>
        <taxon>eudicotyledons</taxon>
        <taxon>Gunneridae</taxon>
        <taxon>Pentapetalae</taxon>
        <taxon>asterids</taxon>
        <taxon>Ericales</taxon>
        <taxon>Actinidiaceae</taxon>
        <taxon>Actinidia</taxon>
    </lineage>
</organism>
<dbReference type="GO" id="GO:0005634">
    <property type="term" value="C:nucleus"/>
    <property type="evidence" value="ECO:0007669"/>
    <property type="project" value="UniProtKB-SubCell"/>
</dbReference>
<sequence>MERDEIGAYKHGGGSGGGGTVDAFIDRSGVRILLCDNDGKSSEEVLNLLCNCSYQVISVKSARQVIDTLNAEGPGIDIILSELNLPVSKGLKMLKYITRHKELQRIPVILTSAQDEVSIVVNCLRLGAADYLVKPLRMNELLNLWTHMWRRRRMLGLAEKNIMNYDFDLLPSDPSYTNTNSTNLFSDDTDDKSWKCSNQEMCMSIHQEDEVNPARRQKMSNNATTAAPVDPLPLDSLDYRPHGLGISDRRTGQFPSCPKKCELRIGESSAFFMYVNSSKSNVPVDVDAPPESRIVNTVNACSGRVDNGTQNKQDSKALQNRSQGDVFLTSRSIRDSLPMERSPPPHPPPVQMEFPPQRNSKVEEFSQVHMHPRNESHSDVLGFHAHTTYPYYISGVMNKIMMSSSYMYPKNLQEPNRGTSAMLTRYNHIPQGPQVPGMTSFPSYPSSMCAQPSQIPITHSWPSYGSSLATEAKLGKVDRREAALTKFRQKRKQRCFEKKIRYVNRKRLAERRPRVRGQFVRKKNGINLDLNRQPDADSDEDEEEEEDNVG</sequence>
<keyword evidence="7 9" id="KW-0539">Nucleus</keyword>